<name>A0A316V661_9BASI</name>
<dbReference type="Proteomes" id="UP000245771">
    <property type="component" value="Unassembled WGS sequence"/>
</dbReference>
<dbReference type="GO" id="GO:0005829">
    <property type="term" value="C:cytosol"/>
    <property type="evidence" value="ECO:0007669"/>
    <property type="project" value="TreeGrafter"/>
</dbReference>
<dbReference type="EMBL" id="KZ819605">
    <property type="protein sequence ID" value="PWN33050.1"/>
    <property type="molecule type" value="Genomic_DNA"/>
</dbReference>
<proteinExistence type="predicted"/>
<dbReference type="FunCoup" id="A0A316V661">
    <property type="interactions" value="99"/>
</dbReference>
<dbReference type="Pfam" id="PF24681">
    <property type="entry name" value="Kelch_KLHDC2_KLHL20_DRC7"/>
    <property type="match status" value="1"/>
</dbReference>
<dbReference type="STRING" id="1280837.A0A316V661"/>
<dbReference type="GO" id="GO:0045454">
    <property type="term" value="P:cell redox homeostasis"/>
    <property type="evidence" value="ECO:0007669"/>
    <property type="project" value="TreeGrafter"/>
</dbReference>
<dbReference type="PANTHER" id="PTHR43503">
    <property type="entry name" value="MCG48959-RELATED"/>
    <property type="match status" value="1"/>
</dbReference>
<keyword evidence="4" id="KW-1185">Reference proteome</keyword>
<dbReference type="AlphaFoldDB" id="A0A316V661"/>
<dbReference type="InParanoid" id="A0A316V661"/>
<dbReference type="InterPro" id="IPR015915">
    <property type="entry name" value="Kelch-typ_b-propeller"/>
</dbReference>
<dbReference type="Gene3D" id="3.30.710.10">
    <property type="entry name" value="Potassium Channel Kv1.1, Chain A"/>
    <property type="match status" value="1"/>
</dbReference>
<evidence type="ECO:0000313" key="3">
    <source>
        <dbReference type="EMBL" id="PWN33050.1"/>
    </source>
</evidence>
<keyword evidence="1" id="KW-0880">Kelch repeat</keyword>
<sequence length="578" mass="64841">MPATSSSQPQSTPHAPLASLAAHWHACRGDIPPPLVGASVTLVDDPNPTKARLYLFGGRLVTTRRMMNDLYELNMSTLRWKKLFASSEEEEEDVPDGQMAAGSSSADIAKPQPRYFHSCNLWEGKLIIFGGMGYVDGNESELCVLNEVVAFDLKTYTWEFDIVSPSTSAESLLPQARYAHLSSTTVDSLIIIGGQDMANRYVEEINVLDLKQKKWILRQPYEKQRGSYRSLAVEPLWKSISTLPTSYREWTPNGSLKPLPVYVYTNYNFTDVKREMEVVSLEPNDEQEESPDACSIQIDDQSQAMSGVSLPPGLRFPMGAILGSHMLISGTYLANTSQTFAIWALHLPTMTWNRLDVGPLLSTGSWNRGVLWPLQNRLVVFGHRERDLVADYNHRQTNWDHVLLIELEAWGITQPPVKQMSLASIQMGLQKLASSTVGRGDFEIVCSDGMRLGCDRIILEKRWPCLATYADPRITPRELHISEPSPVMLALLTFIYTRCVCTLLQQHPAIVAALLIVSKVYDMKDLEVWAKHTAHVVMSRDLAPRTVALYEAATMSGFEALQIRSLRTVMSIAKWVQR</sequence>
<dbReference type="GO" id="GO:0005739">
    <property type="term" value="C:mitochondrion"/>
    <property type="evidence" value="ECO:0007669"/>
    <property type="project" value="TreeGrafter"/>
</dbReference>
<dbReference type="InterPro" id="IPR011333">
    <property type="entry name" value="SKP1/BTB/POZ_sf"/>
</dbReference>
<gene>
    <name evidence="3" type="ORF">FA14DRAFT_138203</name>
</gene>
<evidence type="ECO:0000256" key="1">
    <source>
        <dbReference type="ARBA" id="ARBA00022441"/>
    </source>
</evidence>
<keyword evidence="2" id="KW-0677">Repeat</keyword>
<dbReference type="OrthoDB" id="10001928at2759"/>
<dbReference type="Gene3D" id="2.120.10.80">
    <property type="entry name" value="Kelch-type beta propeller"/>
    <property type="match status" value="1"/>
</dbReference>
<accession>A0A316V661</accession>
<feature type="non-terminal residue" evidence="3">
    <location>
        <position position="578"/>
    </location>
</feature>
<reference evidence="3 4" key="1">
    <citation type="journal article" date="2018" name="Mol. Biol. Evol.">
        <title>Broad Genomic Sampling Reveals a Smut Pathogenic Ancestry of the Fungal Clade Ustilaginomycotina.</title>
        <authorList>
            <person name="Kijpornyongpan T."/>
            <person name="Mondo S.J."/>
            <person name="Barry K."/>
            <person name="Sandor L."/>
            <person name="Lee J."/>
            <person name="Lipzen A."/>
            <person name="Pangilinan J."/>
            <person name="LaButti K."/>
            <person name="Hainaut M."/>
            <person name="Henrissat B."/>
            <person name="Grigoriev I.V."/>
            <person name="Spatafora J.W."/>
            <person name="Aime M.C."/>
        </authorList>
    </citation>
    <scope>NUCLEOTIDE SEQUENCE [LARGE SCALE GENOMIC DNA]</scope>
    <source>
        <strain evidence="3 4">MCA 3882</strain>
    </source>
</reference>
<dbReference type="PANTHER" id="PTHR43503:SF2">
    <property type="entry name" value="NEGATIVE REGULATOR OF SPORULATION MDS3-RELATED"/>
    <property type="match status" value="1"/>
</dbReference>
<evidence type="ECO:0000256" key="2">
    <source>
        <dbReference type="ARBA" id="ARBA00022737"/>
    </source>
</evidence>
<evidence type="ECO:0000313" key="4">
    <source>
        <dbReference type="Proteomes" id="UP000245771"/>
    </source>
</evidence>
<dbReference type="SUPFAM" id="SSF117281">
    <property type="entry name" value="Kelch motif"/>
    <property type="match status" value="1"/>
</dbReference>
<organism evidence="3 4">
    <name type="scientific">Meira miltonrushii</name>
    <dbReference type="NCBI Taxonomy" id="1280837"/>
    <lineage>
        <taxon>Eukaryota</taxon>
        <taxon>Fungi</taxon>
        <taxon>Dikarya</taxon>
        <taxon>Basidiomycota</taxon>
        <taxon>Ustilaginomycotina</taxon>
        <taxon>Exobasidiomycetes</taxon>
        <taxon>Exobasidiales</taxon>
        <taxon>Brachybasidiaceae</taxon>
        <taxon>Meira</taxon>
    </lineage>
</organism>
<dbReference type="GeneID" id="37018833"/>
<evidence type="ECO:0008006" key="5">
    <source>
        <dbReference type="Google" id="ProtNLM"/>
    </source>
</evidence>
<protein>
    <recommendedName>
        <fullName evidence="5">Galactose oxidase</fullName>
    </recommendedName>
</protein>
<dbReference type="RefSeq" id="XP_025353352.1">
    <property type="nucleotide sequence ID" value="XM_025497052.1"/>
</dbReference>